<reference evidence="12" key="1">
    <citation type="journal article" date="2020" name="bioRxiv">
        <title>Hybrid origin of Populus tomentosa Carr. identified through genome sequencing and phylogenomic analysis.</title>
        <authorList>
            <person name="An X."/>
            <person name="Gao K."/>
            <person name="Chen Z."/>
            <person name="Li J."/>
            <person name="Yang X."/>
            <person name="Yang X."/>
            <person name="Zhou J."/>
            <person name="Guo T."/>
            <person name="Zhao T."/>
            <person name="Huang S."/>
            <person name="Miao D."/>
            <person name="Khan W.U."/>
            <person name="Rao P."/>
            <person name="Ye M."/>
            <person name="Lei B."/>
            <person name="Liao W."/>
            <person name="Wang J."/>
            <person name="Ji L."/>
            <person name="Li Y."/>
            <person name="Guo B."/>
            <person name="Mustafa N.S."/>
            <person name="Li S."/>
            <person name="Yun Q."/>
            <person name="Keller S.R."/>
            <person name="Mao J."/>
            <person name="Zhang R."/>
            <person name="Strauss S.H."/>
        </authorList>
    </citation>
    <scope>NUCLEOTIDE SEQUENCE</scope>
    <source>
        <strain evidence="12">GM15</strain>
        <tissue evidence="12">Leaf</tissue>
    </source>
</reference>
<dbReference type="PROSITE" id="PS50011">
    <property type="entry name" value="PROTEIN_KINASE_DOM"/>
    <property type="match status" value="1"/>
</dbReference>
<evidence type="ECO:0008006" key="14">
    <source>
        <dbReference type="Google" id="ProtNLM"/>
    </source>
</evidence>
<gene>
    <name evidence="12" type="ORF">POTOM_058923</name>
</gene>
<feature type="compositionally biased region" description="Basic and acidic residues" evidence="9">
    <location>
        <begin position="335"/>
        <end position="344"/>
    </location>
</feature>
<feature type="domain" description="Protein kinase" evidence="10">
    <location>
        <begin position="9"/>
        <end position="271"/>
    </location>
</feature>
<dbReference type="CDD" id="cd05117">
    <property type="entry name" value="STKc_CAMK"/>
    <property type="match status" value="1"/>
</dbReference>
<evidence type="ECO:0000256" key="8">
    <source>
        <dbReference type="RuleBase" id="RU000304"/>
    </source>
</evidence>
<dbReference type="GO" id="GO:0005524">
    <property type="term" value="F:ATP binding"/>
    <property type="evidence" value="ECO:0007669"/>
    <property type="project" value="UniProtKB-UniRule"/>
</dbReference>
<dbReference type="PROSITE" id="PS00108">
    <property type="entry name" value="PROTEIN_KINASE_ST"/>
    <property type="match status" value="1"/>
</dbReference>
<evidence type="ECO:0000256" key="5">
    <source>
        <dbReference type="ARBA" id="ARBA00022777"/>
    </source>
</evidence>
<evidence type="ECO:0000256" key="1">
    <source>
        <dbReference type="ARBA" id="ARBA00005354"/>
    </source>
</evidence>
<keyword evidence="2 8" id="KW-0723">Serine/threonine-protein kinase</keyword>
<dbReference type="PANTHER" id="PTHR24349">
    <property type="entry name" value="SERINE/THREONINE-PROTEIN KINASE"/>
    <property type="match status" value="1"/>
</dbReference>
<organism evidence="12 13">
    <name type="scientific">Populus tomentosa</name>
    <name type="common">Chinese white poplar</name>
    <dbReference type="NCBI Taxonomy" id="118781"/>
    <lineage>
        <taxon>Eukaryota</taxon>
        <taxon>Viridiplantae</taxon>
        <taxon>Streptophyta</taxon>
        <taxon>Embryophyta</taxon>
        <taxon>Tracheophyta</taxon>
        <taxon>Spermatophyta</taxon>
        <taxon>Magnoliopsida</taxon>
        <taxon>eudicotyledons</taxon>
        <taxon>Gunneridae</taxon>
        <taxon>Pentapetalae</taxon>
        <taxon>rosids</taxon>
        <taxon>fabids</taxon>
        <taxon>Malpighiales</taxon>
        <taxon>Salicaceae</taxon>
        <taxon>Saliceae</taxon>
        <taxon>Populus</taxon>
    </lineage>
</organism>
<evidence type="ECO:0000256" key="7">
    <source>
        <dbReference type="PROSITE-ProRule" id="PRU10141"/>
    </source>
</evidence>
<dbReference type="InterPro" id="IPR017441">
    <property type="entry name" value="Protein_kinase_ATP_BS"/>
</dbReference>
<feature type="domain" description="Ig-like" evidence="11">
    <location>
        <begin position="229"/>
        <end position="331"/>
    </location>
</feature>
<dbReference type="EMBL" id="JAAWWB010000038">
    <property type="protein sequence ID" value="KAG6737404.1"/>
    <property type="molecule type" value="Genomic_DNA"/>
</dbReference>
<dbReference type="PROSITE" id="PS00107">
    <property type="entry name" value="PROTEIN_KINASE_ATP"/>
    <property type="match status" value="1"/>
</dbReference>
<dbReference type="InterPro" id="IPR007110">
    <property type="entry name" value="Ig-like_dom"/>
</dbReference>
<feature type="region of interest" description="Disordered" evidence="9">
    <location>
        <begin position="335"/>
        <end position="356"/>
    </location>
</feature>
<dbReference type="InterPro" id="IPR050205">
    <property type="entry name" value="CDPK_Ser/Thr_kinases"/>
</dbReference>
<dbReference type="OrthoDB" id="40902at2759"/>
<dbReference type="FunFam" id="1.10.510.10:FF:000600">
    <property type="entry name" value="Phosphoenolpyruvate carboxylase kinase 2"/>
    <property type="match status" value="1"/>
</dbReference>
<evidence type="ECO:0000256" key="3">
    <source>
        <dbReference type="ARBA" id="ARBA00022679"/>
    </source>
</evidence>
<protein>
    <recommendedName>
        <fullName evidence="14">Protein kinase domain-containing protein</fullName>
    </recommendedName>
</protein>
<evidence type="ECO:0000313" key="13">
    <source>
        <dbReference type="Proteomes" id="UP000886885"/>
    </source>
</evidence>
<keyword evidence="3" id="KW-0808">Transferase</keyword>
<dbReference type="AlphaFoldDB" id="A0A8X8BZI3"/>
<accession>A0A8X8BZI3</accession>
<dbReference type="FunFam" id="3.30.200.20:FF:000733">
    <property type="entry name" value="Phosphoenolpyruvate carboxylase kinase 1"/>
    <property type="match status" value="1"/>
</dbReference>
<dbReference type="Pfam" id="PF00069">
    <property type="entry name" value="Pkinase"/>
    <property type="match status" value="1"/>
</dbReference>
<evidence type="ECO:0000256" key="2">
    <source>
        <dbReference type="ARBA" id="ARBA00022527"/>
    </source>
</evidence>
<keyword evidence="4 7" id="KW-0547">Nucleotide-binding</keyword>
<name>A0A8X8BZI3_POPTO</name>
<dbReference type="InterPro" id="IPR000719">
    <property type="entry name" value="Prot_kinase_dom"/>
</dbReference>
<feature type="binding site" evidence="7">
    <location>
        <position position="38"/>
    </location>
    <ligand>
        <name>ATP</name>
        <dbReference type="ChEBI" id="CHEBI:30616"/>
    </ligand>
</feature>
<evidence type="ECO:0000313" key="12">
    <source>
        <dbReference type="EMBL" id="KAG6737404.1"/>
    </source>
</evidence>
<evidence type="ECO:0000256" key="6">
    <source>
        <dbReference type="ARBA" id="ARBA00022840"/>
    </source>
</evidence>
<evidence type="ECO:0000259" key="10">
    <source>
        <dbReference type="PROSITE" id="PS50011"/>
    </source>
</evidence>
<dbReference type="GO" id="GO:0004674">
    <property type="term" value="F:protein serine/threonine kinase activity"/>
    <property type="evidence" value="ECO:0007669"/>
    <property type="project" value="UniProtKB-KW"/>
</dbReference>
<evidence type="ECO:0000256" key="9">
    <source>
        <dbReference type="SAM" id="MobiDB-lite"/>
    </source>
</evidence>
<keyword evidence="13" id="KW-1185">Reference proteome</keyword>
<keyword evidence="5" id="KW-0418">Kinase</keyword>
<proteinExistence type="inferred from homology"/>
<sequence>MCETLKNNYQICEEIGRGRFGTISRCFSPIKNDFFACKSVDKNLLTDPTDRECLQNEAKIMSLLSPHPNIVEIFDVYDNEDSLDMVLELCEQNTLYDRLIKSNGGFSEAISASVMKQLLAAIAHCHRFSIVHRDIKPDNILFDEMDRVKLADFGSAVWVAEDGTVSGLVGTPYYVAPEVVMGRDYNEKVDVWSAGVVLYAMLAGFPPFYGETVEEIFEAVVRGNLRFPPKVFRNVSPEAKDLLRKMICRDVSRRFSAEQALSKAPMDLEWRRDSFNGLICPCKIQESTVEASTANSLSLCGVYIYNYLSSHRIPTFLCAAQNPMVNTSRISVFSRPERREDGRNGQRNSHMASSPVGGPAAKDCDLFLFCFIFFGLVYAV</sequence>
<dbReference type="PROSITE" id="PS50835">
    <property type="entry name" value="IG_LIKE"/>
    <property type="match status" value="1"/>
</dbReference>
<keyword evidence="6 7" id="KW-0067">ATP-binding</keyword>
<dbReference type="SMART" id="SM00220">
    <property type="entry name" value="S_TKc"/>
    <property type="match status" value="1"/>
</dbReference>
<evidence type="ECO:0000256" key="4">
    <source>
        <dbReference type="ARBA" id="ARBA00022741"/>
    </source>
</evidence>
<evidence type="ECO:0000259" key="11">
    <source>
        <dbReference type="PROSITE" id="PS50835"/>
    </source>
</evidence>
<dbReference type="InterPro" id="IPR008271">
    <property type="entry name" value="Ser/Thr_kinase_AS"/>
</dbReference>
<dbReference type="Proteomes" id="UP000886885">
    <property type="component" value="Chromosome 19D"/>
</dbReference>
<comment type="caution">
    <text evidence="12">The sequence shown here is derived from an EMBL/GenBank/DDBJ whole genome shotgun (WGS) entry which is preliminary data.</text>
</comment>
<comment type="similarity">
    <text evidence="1">Belongs to the protein kinase superfamily. CAMK Ser/Thr protein kinase family. CaMK subfamily.</text>
</comment>